<evidence type="ECO:0000313" key="2">
    <source>
        <dbReference type="Proteomes" id="UP001159405"/>
    </source>
</evidence>
<evidence type="ECO:0000313" key="1">
    <source>
        <dbReference type="EMBL" id="CAH3126433.1"/>
    </source>
</evidence>
<gene>
    <name evidence="1" type="ORF">PLOB_00032418</name>
</gene>
<dbReference type="EMBL" id="CALNXK010000042">
    <property type="protein sequence ID" value="CAH3126433.1"/>
    <property type="molecule type" value="Genomic_DNA"/>
</dbReference>
<comment type="caution">
    <text evidence="1">The sequence shown here is derived from an EMBL/GenBank/DDBJ whole genome shotgun (WGS) entry which is preliminary data.</text>
</comment>
<organism evidence="1 2">
    <name type="scientific">Porites lobata</name>
    <dbReference type="NCBI Taxonomy" id="104759"/>
    <lineage>
        <taxon>Eukaryota</taxon>
        <taxon>Metazoa</taxon>
        <taxon>Cnidaria</taxon>
        <taxon>Anthozoa</taxon>
        <taxon>Hexacorallia</taxon>
        <taxon>Scleractinia</taxon>
        <taxon>Fungiina</taxon>
        <taxon>Poritidae</taxon>
        <taxon>Porites</taxon>
    </lineage>
</organism>
<feature type="non-terminal residue" evidence="1">
    <location>
        <position position="1"/>
    </location>
</feature>
<accession>A0ABN8NZE7</accession>
<reference evidence="1 2" key="1">
    <citation type="submission" date="2022-05" db="EMBL/GenBank/DDBJ databases">
        <authorList>
            <consortium name="Genoscope - CEA"/>
            <person name="William W."/>
        </authorList>
    </citation>
    <scope>NUCLEOTIDE SEQUENCE [LARGE SCALE GENOMIC DNA]</scope>
</reference>
<protein>
    <submittedName>
        <fullName evidence="1">Uncharacterized protein</fullName>
    </submittedName>
</protein>
<proteinExistence type="predicted"/>
<keyword evidence="2" id="KW-1185">Reference proteome</keyword>
<name>A0ABN8NZE7_9CNID</name>
<sequence length="406" mass="46029">HHQYCEEKVRAWKEEIERLSEIAKSQPHAAYIAFTKGYKSKFTYFMRTIESFEVYVDPILEVIEDLLLPTLFGQSEPLPNEVRRLATLATGQGGLGIPDLKSEAPQQFAASRLITTTHVDSITSQSSIMVSGERSTEELKRHHQSLKRASAKVKMDSIDSSLSPGLLRLVNQSRDKGASSWLNAMTLADKGLALNKQEFRDSLRLRYDLPLVDLPSHCICGDKFTICNNVEIEPRLQPLDNERFHLRSAVTSSEARFDIKAGGFWARGVTAFFDVRVTHVTSVTRASRKCYQSKPTSEVFKEQEEEKKRKYQQRVLDVEMGSFTPLVFGTNGGMGNECQRFLKHLADKIAQKDTEPYHVVINWLRTQISFELLRSVHACVRGSRTPFRSKIEQSLDCKINVASADI</sequence>
<dbReference type="Proteomes" id="UP001159405">
    <property type="component" value="Unassembled WGS sequence"/>
</dbReference>